<dbReference type="EMBL" id="QEWP01000001">
    <property type="protein sequence ID" value="PWE00922.1"/>
    <property type="molecule type" value="Genomic_DNA"/>
</dbReference>
<name>A0A2U2BCY3_9BACT</name>
<accession>A0A2U2BCY3</accession>
<comment type="caution">
    <text evidence="1">The sequence shown here is derived from an EMBL/GenBank/DDBJ whole genome shotgun (WGS) entry which is preliminary data.</text>
</comment>
<keyword evidence="2" id="KW-1185">Reference proteome</keyword>
<dbReference type="AlphaFoldDB" id="A0A2U2BCY3"/>
<evidence type="ECO:0000313" key="2">
    <source>
        <dbReference type="Proteomes" id="UP000244956"/>
    </source>
</evidence>
<dbReference type="Proteomes" id="UP000244956">
    <property type="component" value="Unassembled WGS sequence"/>
</dbReference>
<sequence length="69" mass="7713">MKKYRSFFINSGLQLGITVRLIIACVANLLLDEIPLSSSLSATAYEYNANIKTKGRLESISSRPFIDPY</sequence>
<organism evidence="1 2">
    <name type="scientific">Marinilabilia rubra</name>
    <dbReference type="NCBI Taxonomy" id="2162893"/>
    <lineage>
        <taxon>Bacteria</taxon>
        <taxon>Pseudomonadati</taxon>
        <taxon>Bacteroidota</taxon>
        <taxon>Bacteroidia</taxon>
        <taxon>Marinilabiliales</taxon>
        <taxon>Marinilabiliaceae</taxon>
        <taxon>Marinilabilia</taxon>
    </lineage>
</organism>
<gene>
    <name evidence="1" type="ORF">DDZ16_00055</name>
</gene>
<evidence type="ECO:0000313" key="1">
    <source>
        <dbReference type="EMBL" id="PWE00922.1"/>
    </source>
</evidence>
<protein>
    <submittedName>
        <fullName evidence="1">Uncharacterized protein</fullName>
    </submittedName>
</protein>
<reference evidence="1 2" key="1">
    <citation type="submission" date="2018-05" db="EMBL/GenBank/DDBJ databases">
        <title>Marinilabilia rubrum sp. nov., isolated from saltern sediment.</title>
        <authorList>
            <person name="Zhang R."/>
        </authorList>
    </citation>
    <scope>NUCLEOTIDE SEQUENCE [LARGE SCALE GENOMIC DNA]</scope>
    <source>
        <strain evidence="1 2">WTE16</strain>
    </source>
</reference>
<proteinExistence type="predicted"/>